<evidence type="ECO:0000313" key="4">
    <source>
        <dbReference type="Proteomes" id="UP000265703"/>
    </source>
</evidence>
<feature type="region of interest" description="Disordered" evidence="2">
    <location>
        <begin position="432"/>
        <end position="451"/>
    </location>
</feature>
<reference evidence="3 4" key="1">
    <citation type="submission" date="2018-06" db="EMBL/GenBank/DDBJ databases">
        <title>Comparative genomics reveals the genomic features of Rhizophagus irregularis, R. cerebriforme, R. diaphanum and Gigaspora rosea, and their symbiotic lifestyle signature.</title>
        <authorList>
            <person name="Morin E."/>
            <person name="San Clemente H."/>
            <person name="Chen E.C.H."/>
            <person name="De La Providencia I."/>
            <person name="Hainaut M."/>
            <person name="Kuo A."/>
            <person name="Kohler A."/>
            <person name="Murat C."/>
            <person name="Tang N."/>
            <person name="Roy S."/>
            <person name="Loubradou J."/>
            <person name="Henrissat B."/>
            <person name="Grigoriev I.V."/>
            <person name="Corradi N."/>
            <person name="Roux C."/>
            <person name="Martin F.M."/>
        </authorList>
    </citation>
    <scope>NUCLEOTIDE SEQUENCE [LARGE SCALE GENOMIC DNA]</scope>
    <source>
        <strain evidence="3 4">DAOM 227022</strain>
    </source>
</reference>
<accession>A0A397SAS7</accession>
<gene>
    <name evidence="3" type="ORF">C1645_743700</name>
</gene>
<comment type="caution">
    <text evidence="3">The sequence shown here is derived from an EMBL/GenBank/DDBJ whole genome shotgun (WGS) entry which is preliminary data.</text>
</comment>
<organism evidence="3 4">
    <name type="scientific">Glomus cerebriforme</name>
    <dbReference type="NCBI Taxonomy" id="658196"/>
    <lineage>
        <taxon>Eukaryota</taxon>
        <taxon>Fungi</taxon>
        <taxon>Fungi incertae sedis</taxon>
        <taxon>Mucoromycota</taxon>
        <taxon>Glomeromycotina</taxon>
        <taxon>Glomeromycetes</taxon>
        <taxon>Glomerales</taxon>
        <taxon>Glomeraceae</taxon>
        <taxon>Glomus</taxon>
    </lineage>
</organism>
<dbReference type="EMBL" id="QKYT01000654">
    <property type="protein sequence ID" value="RIA82562.1"/>
    <property type="molecule type" value="Genomic_DNA"/>
</dbReference>
<dbReference type="OrthoDB" id="2441921at2759"/>
<proteinExistence type="predicted"/>
<feature type="coiled-coil region" evidence="1">
    <location>
        <begin position="5"/>
        <end position="56"/>
    </location>
</feature>
<feature type="compositionally biased region" description="Polar residues" evidence="2">
    <location>
        <begin position="319"/>
        <end position="330"/>
    </location>
</feature>
<feature type="compositionally biased region" description="Low complexity" evidence="2">
    <location>
        <begin position="352"/>
        <end position="364"/>
    </location>
</feature>
<feature type="compositionally biased region" description="Polar residues" evidence="2">
    <location>
        <begin position="146"/>
        <end position="169"/>
    </location>
</feature>
<dbReference type="Proteomes" id="UP000265703">
    <property type="component" value="Unassembled WGS sequence"/>
</dbReference>
<keyword evidence="4" id="KW-1185">Reference proteome</keyword>
<sequence length="570" mass="64363">MSSELELLRQHITEFEVENAKLRQIIEENTKREAENIELKSKVGELEARLVILERSPPIGDGQPQNDKEVSSEVSAVVVSDSTPIHEVHSQLKLSEQIEEIPDQEETSEDMETDAFLVEVYNKSISNEIRKRNKEKKHSKAVEDQVSLQKISDTASGISSSEKLGSTKNGQGLIQEITRNFDESTTSSSIQENDSTCALSLNPPEISLISGKENIIWLYQKASNAEGLAMKANQEEILSWYNMANGKVGEKKAKGQVYDFIIQQLPDTQRDNLCKQTQRAIKIFDLFKKIGIDKVQYIKTYSANSISKITNEELQKTEISPTLGRQNHVISKTNQTNTSTKSEVSVPTAPIPSSHDSNPSGDSSKIGPDNSPVIPYDARASYINVALKEYPYLSLFNSDIHNDGYEFKNSGLCPGGKEHNKGKINNSPEMISSATSNASVPSASSRTPIPRTNPNKMECLYQYAIEHGLDPEKFLIVTEADKKRWAGESFRGILEVDMRFYCGAIKRKEDPRKYHKFLTDRERMIGEELLRHDILKHRSSTAWLDDLMKEWENPIPNLYKFSPRHEYYLA</sequence>
<keyword evidence="1" id="KW-0175">Coiled coil</keyword>
<name>A0A397SAS7_9GLOM</name>
<dbReference type="AlphaFoldDB" id="A0A397SAS7"/>
<feature type="region of interest" description="Disordered" evidence="2">
    <location>
        <begin position="130"/>
        <end position="169"/>
    </location>
</feature>
<feature type="region of interest" description="Disordered" evidence="2">
    <location>
        <begin position="319"/>
        <end position="371"/>
    </location>
</feature>
<evidence type="ECO:0000256" key="1">
    <source>
        <dbReference type="SAM" id="Coils"/>
    </source>
</evidence>
<feature type="compositionally biased region" description="Low complexity" evidence="2">
    <location>
        <begin position="331"/>
        <end position="342"/>
    </location>
</feature>
<protein>
    <submittedName>
        <fullName evidence="3">Uncharacterized protein</fullName>
    </submittedName>
</protein>
<evidence type="ECO:0000313" key="3">
    <source>
        <dbReference type="EMBL" id="RIA82562.1"/>
    </source>
</evidence>
<evidence type="ECO:0000256" key="2">
    <source>
        <dbReference type="SAM" id="MobiDB-lite"/>
    </source>
</evidence>